<evidence type="ECO:0000313" key="3">
    <source>
        <dbReference type="Proteomes" id="UP000266272"/>
    </source>
</evidence>
<dbReference type="EMBL" id="PXOA01000580">
    <property type="protein sequence ID" value="RFU74039.1"/>
    <property type="molecule type" value="Genomic_DNA"/>
</dbReference>
<dbReference type="GO" id="GO:0016491">
    <property type="term" value="F:oxidoreductase activity"/>
    <property type="evidence" value="ECO:0007669"/>
    <property type="project" value="InterPro"/>
</dbReference>
<dbReference type="Pfam" id="PF08240">
    <property type="entry name" value="ADH_N"/>
    <property type="match status" value="1"/>
</dbReference>
<dbReference type="InterPro" id="IPR011032">
    <property type="entry name" value="GroES-like_sf"/>
</dbReference>
<dbReference type="Proteomes" id="UP000266272">
    <property type="component" value="Unassembled WGS sequence"/>
</dbReference>
<dbReference type="InterPro" id="IPR036291">
    <property type="entry name" value="NAD(P)-bd_dom_sf"/>
</dbReference>
<dbReference type="Gene3D" id="3.40.50.720">
    <property type="entry name" value="NAD(P)-binding Rossmann-like Domain"/>
    <property type="match status" value="1"/>
</dbReference>
<dbReference type="OrthoDB" id="3509362at2759"/>
<dbReference type="Pfam" id="PF00107">
    <property type="entry name" value="ADH_zinc_N"/>
    <property type="match status" value="1"/>
</dbReference>
<accession>A0A395NDJ0</accession>
<dbReference type="AlphaFoldDB" id="A0A395NDJ0"/>
<dbReference type="InterPro" id="IPR013149">
    <property type="entry name" value="ADH-like_C"/>
</dbReference>
<name>A0A395NDJ0_TRIAR</name>
<dbReference type="Gene3D" id="3.90.180.10">
    <property type="entry name" value="Medium-chain alcohol dehydrogenases, catalytic domain"/>
    <property type="match status" value="2"/>
</dbReference>
<dbReference type="PANTHER" id="PTHR45033">
    <property type="match status" value="1"/>
</dbReference>
<protein>
    <submittedName>
        <fullName evidence="2">Nadp-binding rossmann-fold containing</fullName>
    </submittedName>
</protein>
<gene>
    <name evidence="2" type="ORF">TARUN_8218</name>
</gene>
<evidence type="ECO:0000259" key="1">
    <source>
        <dbReference type="SMART" id="SM00829"/>
    </source>
</evidence>
<dbReference type="STRING" id="490622.A0A395NDJ0"/>
<comment type="caution">
    <text evidence="2">The sequence shown here is derived from an EMBL/GenBank/DDBJ whole genome shotgun (WGS) entry which is preliminary data.</text>
</comment>
<dbReference type="InterPro" id="IPR052711">
    <property type="entry name" value="Zinc_ADH-like"/>
</dbReference>
<reference evidence="2 3" key="1">
    <citation type="journal article" date="2018" name="PLoS Pathog.">
        <title>Evolution of structural diversity of trichothecenes, a family of toxins produced by plant pathogenic and entomopathogenic fungi.</title>
        <authorList>
            <person name="Proctor R.H."/>
            <person name="McCormick S.P."/>
            <person name="Kim H.S."/>
            <person name="Cardoza R.E."/>
            <person name="Stanley A.M."/>
            <person name="Lindo L."/>
            <person name="Kelly A."/>
            <person name="Brown D.W."/>
            <person name="Lee T."/>
            <person name="Vaughan M.M."/>
            <person name="Alexander N.J."/>
            <person name="Busman M."/>
            <person name="Gutierrez S."/>
        </authorList>
    </citation>
    <scope>NUCLEOTIDE SEQUENCE [LARGE SCALE GENOMIC DNA]</scope>
    <source>
        <strain evidence="2 3">IBT 40837</strain>
    </source>
</reference>
<evidence type="ECO:0000313" key="2">
    <source>
        <dbReference type="EMBL" id="RFU74039.1"/>
    </source>
</evidence>
<dbReference type="SUPFAM" id="SSF51735">
    <property type="entry name" value="NAD(P)-binding Rossmann-fold domains"/>
    <property type="match status" value="1"/>
</dbReference>
<organism evidence="2 3">
    <name type="scientific">Trichoderma arundinaceum</name>
    <dbReference type="NCBI Taxonomy" id="490622"/>
    <lineage>
        <taxon>Eukaryota</taxon>
        <taxon>Fungi</taxon>
        <taxon>Dikarya</taxon>
        <taxon>Ascomycota</taxon>
        <taxon>Pezizomycotina</taxon>
        <taxon>Sordariomycetes</taxon>
        <taxon>Hypocreomycetidae</taxon>
        <taxon>Hypocreales</taxon>
        <taxon>Hypocreaceae</taxon>
        <taxon>Trichoderma</taxon>
    </lineage>
</organism>
<dbReference type="CDD" id="cd08276">
    <property type="entry name" value="MDR7"/>
    <property type="match status" value="1"/>
</dbReference>
<keyword evidence="3" id="KW-1185">Reference proteome</keyword>
<sequence length="328" mass="35314">MATQIVYRLTARNSFRDIKPFKEPIPTIERHEVLVKIKAVSLNYRDIAISNGSYPFPVKDSVVPCSDGAGEIVEVGAAVSRLHKGDYVIGNFDLSHQYGPQQDFNNGQGGPIDGVLREYAVLPAQSVTKIPKDTTLNFAQMASLLQLTISCKGTGGVSITGLLIAKAAGAVTIVTSSSDEKLKIIKEKYSPDYVINYKKTPDWGAEAKKITKGRGVDFIFENGGSGTIKQSLEAITFGGIVAVIGFLSPATQEDMPDVASLALAKGCVVRGILVGAKQYMDDLVTFVIQKGIQPPVHKVFGFSKDEVQSAFQYLNDGEHLGKVCIALE</sequence>
<dbReference type="SMART" id="SM00829">
    <property type="entry name" value="PKS_ER"/>
    <property type="match status" value="1"/>
</dbReference>
<feature type="domain" description="Enoyl reductase (ER)" evidence="1">
    <location>
        <begin position="13"/>
        <end position="325"/>
    </location>
</feature>
<dbReference type="InterPro" id="IPR020843">
    <property type="entry name" value="ER"/>
</dbReference>
<dbReference type="InterPro" id="IPR013154">
    <property type="entry name" value="ADH-like_N"/>
</dbReference>
<proteinExistence type="predicted"/>
<dbReference type="SUPFAM" id="SSF50129">
    <property type="entry name" value="GroES-like"/>
    <property type="match status" value="1"/>
</dbReference>
<dbReference type="PANTHER" id="PTHR45033:SF2">
    <property type="entry name" value="ZINC-TYPE ALCOHOL DEHYDROGENASE-LIKE PROTEIN C1773.06C"/>
    <property type="match status" value="1"/>
</dbReference>